<organism evidence="1 2">
    <name type="scientific">Westerdykella ornata</name>
    <dbReference type="NCBI Taxonomy" id="318751"/>
    <lineage>
        <taxon>Eukaryota</taxon>
        <taxon>Fungi</taxon>
        <taxon>Dikarya</taxon>
        <taxon>Ascomycota</taxon>
        <taxon>Pezizomycotina</taxon>
        <taxon>Dothideomycetes</taxon>
        <taxon>Pleosporomycetidae</taxon>
        <taxon>Pleosporales</taxon>
        <taxon>Sporormiaceae</taxon>
        <taxon>Westerdykella</taxon>
    </lineage>
</organism>
<reference evidence="1" key="1">
    <citation type="journal article" date="2020" name="Stud. Mycol.">
        <title>101 Dothideomycetes genomes: a test case for predicting lifestyles and emergence of pathogens.</title>
        <authorList>
            <person name="Haridas S."/>
            <person name="Albert R."/>
            <person name="Binder M."/>
            <person name="Bloem J."/>
            <person name="Labutti K."/>
            <person name="Salamov A."/>
            <person name="Andreopoulos B."/>
            <person name="Baker S."/>
            <person name="Barry K."/>
            <person name="Bills G."/>
            <person name="Bluhm B."/>
            <person name="Cannon C."/>
            <person name="Castanera R."/>
            <person name="Culley D."/>
            <person name="Daum C."/>
            <person name="Ezra D."/>
            <person name="Gonzalez J."/>
            <person name="Henrissat B."/>
            <person name="Kuo A."/>
            <person name="Liang C."/>
            <person name="Lipzen A."/>
            <person name="Lutzoni F."/>
            <person name="Magnuson J."/>
            <person name="Mondo S."/>
            <person name="Nolan M."/>
            <person name="Ohm R."/>
            <person name="Pangilinan J."/>
            <person name="Park H.-J."/>
            <person name="Ramirez L."/>
            <person name="Alfaro M."/>
            <person name="Sun H."/>
            <person name="Tritt A."/>
            <person name="Yoshinaga Y."/>
            <person name="Zwiers L.-H."/>
            <person name="Turgeon B."/>
            <person name="Goodwin S."/>
            <person name="Spatafora J."/>
            <person name="Crous P."/>
            <person name="Grigoriev I."/>
        </authorList>
    </citation>
    <scope>NUCLEOTIDE SEQUENCE</scope>
    <source>
        <strain evidence="1">CBS 379.55</strain>
    </source>
</reference>
<dbReference type="OrthoDB" id="21072at2759"/>
<dbReference type="GeneID" id="54546669"/>
<accession>A0A6A6JT61</accession>
<gene>
    <name evidence="1" type="ORF">EI97DRAFT_179248</name>
</gene>
<proteinExistence type="predicted"/>
<dbReference type="RefSeq" id="XP_033657086.1">
    <property type="nucleotide sequence ID" value="XM_033793494.1"/>
</dbReference>
<protein>
    <submittedName>
        <fullName evidence="1">Uncharacterized protein</fullName>
    </submittedName>
</protein>
<name>A0A6A6JT61_WESOR</name>
<evidence type="ECO:0000313" key="2">
    <source>
        <dbReference type="Proteomes" id="UP000800097"/>
    </source>
</evidence>
<evidence type="ECO:0000313" key="1">
    <source>
        <dbReference type="EMBL" id="KAF2279547.1"/>
    </source>
</evidence>
<dbReference type="AlphaFoldDB" id="A0A6A6JT61"/>
<sequence length="374" mass="42847">MEARKKPPVIIVWEWDWDDGPLATHYLCGDNEIDFGAVWKQIKTLKNHAGRGKLHFIFNPLSRRTTPALIECTPSFIQTFFSAAAKLLDYFADFFLHDSESMRRMWWNLVKHLQKAAVLPHHFWRDDVLCCKHSEDFTDTYEAILVLLNRVILARDPAAKLDLIAHRDLFSPRPSYKVGKFKPGLTHWQQFFLKDSPGFKVAVGERKYVGEPLRIEDKMCERHVPMGALAVVDKHVKRAREIAEEYVQSDPDIQAEEFLQDFDSKSINLHSTTRYISLSGHPTTLQPMHPSRLSQSAPRSYFDGLLDEDLTVARPNLALLDDATGIYMPTSEYEHPQGNGEFRMVTVTTSASKEGEPIEGLTNGLLDDMFDEWA</sequence>
<keyword evidence="2" id="KW-1185">Reference proteome</keyword>
<dbReference type="Proteomes" id="UP000800097">
    <property type="component" value="Unassembled WGS sequence"/>
</dbReference>
<dbReference type="EMBL" id="ML986486">
    <property type="protein sequence ID" value="KAF2279547.1"/>
    <property type="molecule type" value="Genomic_DNA"/>
</dbReference>